<evidence type="ECO:0000313" key="3">
    <source>
        <dbReference type="Proteomes" id="UP000601435"/>
    </source>
</evidence>
<dbReference type="Pfam" id="PF05721">
    <property type="entry name" value="PhyH"/>
    <property type="match status" value="1"/>
</dbReference>
<accession>A0A812WTL2</accession>
<dbReference type="Proteomes" id="UP000601435">
    <property type="component" value="Unassembled WGS sequence"/>
</dbReference>
<dbReference type="OrthoDB" id="2328924at2759"/>
<dbReference type="Gene3D" id="2.60.120.620">
    <property type="entry name" value="q2cbj1_9rhob like domain"/>
    <property type="match status" value="1"/>
</dbReference>
<dbReference type="EMBL" id="CAJNJA010034474">
    <property type="protein sequence ID" value="CAE7693396.1"/>
    <property type="molecule type" value="Genomic_DNA"/>
</dbReference>
<sequence length="602" mass="66074">MDINASVLEDAATHLKRDGFAIVRGCLDATWLRRLVDEYEARVVPFKHSFEIRRERHGAEGEDGLARVVHISNMHELPGLAHLAADWRLLKVASACLSNKGVRPIINIELFDKPPLGNSSTATPPHQDNFYFKASEPGIALWIALDDMDDSSGTLRYVLGSHLAGLRVHEWDWGPAGFAKNIYDYGDADDDMERSAGHLDPGDVVVHHGLTIHHASANLTAKRRRAVTINYVAEHVAHSIADDLYQPALVFHIMGESQLKAAAPKWPERQVLASTAVQCALARPQSSSIPGRVSFEDDQLVLNVRGCLEEAIEALVCSGHAVLGRRCDSHQTSIAASEKAANHNGVWILRDDVLEGIWIQASCGAFVDICSPVSLRKVEQPDTAAVVEQHAAAGMLCDGLHGVYKKQLTSFQCSWPPQQIGLHSDEGDSGATATERLIQEATVQAPRQLVWHREATSTATVLRLEGRLGWWVVSGSWWGRVVGREDHDIVKRVGCKSLWHLISTYSQDLGLDENAVIQGCQAIFGRVEEPGILRILQSLDPSQVGSLFLDGSSKWLIRAERDILKESWSALDWRVIDGHSGLATLGISGRLKRKPAGPPTSK</sequence>
<reference evidence="2" key="1">
    <citation type="submission" date="2021-02" db="EMBL/GenBank/DDBJ databases">
        <authorList>
            <person name="Dougan E. K."/>
            <person name="Rhodes N."/>
            <person name="Thang M."/>
            <person name="Chan C."/>
        </authorList>
    </citation>
    <scope>NUCLEOTIDE SEQUENCE</scope>
</reference>
<name>A0A812WTL2_9DINO</name>
<comment type="caution">
    <text evidence="2">The sequence shown here is derived from an EMBL/GenBank/DDBJ whole genome shotgun (WGS) entry which is preliminary data.</text>
</comment>
<dbReference type="InterPro" id="IPR008775">
    <property type="entry name" value="Phytyl_CoA_dOase-like"/>
</dbReference>
<evidence type="ECO:0008006" key="4">
    <source>
        <dbReference type="Google" id="ProtNLM"/>
    </source>
</evidence>
<dbReference type="AlphaFoldDB" id="A0A812WTL2"/>
<comment type="cofactor">
    <cofactor evidence="1">
        <name>Fe cation</name>
        <dbReference type="ChEBI" id="CHEBI:24875"/>
    </cofactor>
</comment>
<keyword evidence="3" id="KW-1185">Reference proteome</keyword>
<organism evidence="2 3">
    <name type="scientific">Symbiodinium necroappetens</name>
    <dbReference type="NCBI Taxonomy" id="1628268"/>
    <lineage>
        <taxon>Eukaryota</taxon>
        <taxon>Sar</taxon>
        <taxon>Alveolata</taxon>
        <taxon>Dinophyceae</taxon>
        <taxon>Suessiales</taxon>
        <taxon>Symbiodiniaceae</taxon>
        <taxon>Symbiodinium</taxon>
    </lineage>
</organism>
<protein>
    <recommendedName>
        <fullName evidence="4">Phytanoyl-CoA dioxygenase</fullName>
    </recommendedName>
</protein>
<evidence type="ECO:0000313" key="2">
    <source>
        <dbReference type="EMBL" id="CAE7693396.1"/>
    </source>
</evidence>
<dbReference type="SUPFAM" id="SSF51197">
    <property type="entry name" value="Clavaminate synthase-like"/>
    <property type="match status" value="1"/>
</dbReference>
<dbReference type="PANTHER" id="PTHR20883">
    <property type="entry name" value="PHYTANOYL-COA DIOXYGENASE DOMAIN CONTAINING 1"/>
    <property type="match status" value="1"/>
</dbReference>
<dbReference type="PANTHER" id="PTHR20883:SF46">
    <property type="entry name" value="PHYTANOYL-COA HYDROXYLASE"/>
    <property type="match status" value="1"/>
</dbReference>
<gene>
    <name evidence="2" type="ORF">SNEC2469_LOCUS19974</name>
</gene>
<evidence type="ECO:0000256" key="1">
    <source>
        <dbReference type="ARBA" id="ARBA00001962"/>
    </source>
</evidence>
<proteinExistence type="predicted"/>